<organism evidence="15 16">
    <name type="scientific">Sphingomonas aerolata</name>
    <dbReference type="NCBI Taxonomy" id="185951"/>
    <lineage>
        <taxon>Bacteria</taxon>
        <taxon>Pseudomonadati</taxon>
        <taxon>Pseudomonadota</taxon>
        <taxon>Alphaproteobacteria</taxon>
        <taxon>Sphingomonadales</taxon>
        <taxon>Sphingomonadaceae</taxon>
        <taxon>Sphingomonas</taxon>
    </lineage>
</organism>
<evidence type="ECO:0000256" key="6">
    <source>
        <dbReference type="ARBA" id="ARBA00022729"/>
    </source>
</evidence>
<dbReference type="Proteomes" id="UP000240996">
    <property type="component" value="Unassembled WGS sequence"/>
</dbReference>
<evidence type="ECO:0000256" key="9">
    <source>
        <dbReference type="ARBA" id="ARBA00023077"/>
    </source>
</evidence>
<keyword evidence="3 12" id="KW-1134">Transmembrane beta strand</keyword>
<keyword evidence="4" id="KW-0410">Iron transport</keyword>
<evidence type="ECO:0000259" key="14">
    <source>
        <dbReference type="SMART" id="SM00965"/>
    </source>
</evidence>
<evidence type="ECO:0000256" key="7">
    <source>
        <dbReference type="ARBA" id="ARBA00023004"/>
    </source>
</evidence>
<evidence type="ECO:0000256" key="8">
    <source>
        <dbReference type="ARBA" id="ARBA00023065"/>
    </source>
</evidence>
<feature type="domain" description="Secretin/TonB short N-terminal" evidence="14">
    <location>
        <begin position="57"/>
        <end position="108"/>
    </location>
</feature>
<dbReference type="EMBL" id="PZZN01000003">
    <property type="protein sequence ID" value="PTM45032.1"/>
    <property type="molecule type" value="Genomic_DNA"/>
</dbReference>
<proteinExistence type="inferred from homology"/>
<evidence type="ECO:0000256" key="3">
    <source>
        <dbReference type="ARBA" id="ARBA00022452"/>
    </source>
</evidence>
<keyword evidence="15" id="KW-0675">Receptor</keyword>
<gene>
    <name evidence="15" type="ORF">C8J24_3249</name>
</gene>
<dbReference type="InterPro" id="IPR011662">
    <property type="entry name" value="Secretin/TonB_short_N"/>
</dbReference>
<dbReference type="InterPro" id="IPR037066">
    <property type="entry name" value="Plug_dom_sf"/>
</dbReference>
<comment type="caution">
    <text evidence="15">The sequence shown here is derived from an EMBL/GenBank/DDBJ whole genome shotgun (WGS) entry which is preliminary data.</text>
</comment>
<evidence type="ECO:0000256" key="11">
    <source>
        <dbReference type="ARBA" id="ARBA00023237"/>
    </source>
</evidence>
<dbReference type="InterPro" id="IPR012910">
    <property type="entry name" value="Plug_dom"/>
</dbReference>
<dbReference type="InterPro" id="IPR039426">
    <property type="entry name" value="TonB-dep_rcpt-like"/>
</dbReference>
<keyword evidence="6" id="KW-0732">Signal</keyword>
<evidence type="ECO:0000256" key="4">
    <source>
        <dbReference type="ARBA" id="ARBA00022496"/>
    </source>
</evidence>
<dbReference type="Gene3D" id="2.170.130.10">
    <property type="entry name" value="TonB-dependent receptor, plug domain"/>
    <property type="match status" value="1"/>
</dbReference>
<keyword evidence="9 13" id="KW-0798">TonB box</keyword>
<dbReference type="SMART" id="SM00965">
    <property type="entry name" value="STN"/>
    <property type="match status" value="1"/>
</dbReference>
<dbReference type="Pfam" id="PF07715">
    <property type="entry name" value="Plug"/>
    <property type="match status" value="1"/>
</dbReference>
<dbReference type="SUPFAM" id="SSF56935">
    <property type="entry name" value="Porins"/>
    <property type="match status" value="1"/>
</dbReference>
<protein>
    <submittedName>
        <fullName evidence="15">Outer membrane receptor protein involved in Fe transport</fullName>
    </submittedName>
</protein>
<comment type="similarity">
    <text evidence="12 13">Belongs to the TonB-dependent receptor family.</text>
</comment>
<evidence type="ECO:0000256" key="12">
    <source>
        <dbReference type="PROSITE-ProRule" id="PRU01360"/>
    </source>
</evidence>
<evidence type="ECO:0000313" key="16">
    <source>
        <dbReference type="Proteomes" id="UP000240996"/>
    </source>
</evidence>
<dbReference type="PROSITE" id="PS52016">
    <property type="entry name" value="TONB_DEPENDENT_REC_3"/>
    <property type="match status" value="1"/>
</dbReference>
<dbReference type="Gene3D" id="3.55.50.30">
    <property type="match status" value="1"/>
</dbReference>
<dbReference type="InterPro" id="IPR036942">
    <property type="entry name" value="Beta-barrel_TonB_sf"/>
</dbReference>
<accession>A0A2T4YNP0</accession>
<dbReference type="PANTHER" id="PTHR32552">
    <property type="entry name" value="FERRICHROME IRON RECEPTOR-RELATED"/>
    <property type="match status" value="1"/>
</dbReference>
<evidence type="ECO:0000256" key="10">
    <source>
        <dbReference type="ARBA" id="ARBA00023136"/>
    </source>
</evidence>
<sequence length="898" mass="94973">MTSTGRAVLVRGVMVTALVLGAGGIPIGVTAQAAIGIRIARQDMSTALLAFSRQSGRQILFSPSLVRGKTARAVAGRMDVGAALTTILKGSGLGHRLTPSGAYLIIDAHAQAAEATPVAVQVAPAQAAADPAATQAPEETAPDIVVIGTAGAGTRRQDAAFAVTTIDSSMAQRLGTASTAEVLRAVPGVSTESSGGKTGANIFVRGYPSGGDAEYVTFQTQGVPFFPPPTLSFLENTQLIRIDETIQRVEAVRGGTGALFSNGQPGLTVNLVQREGKQTPAGLLKLSGTDFGEFRVDSYVSGPIDDSTTYMLGGYYSTSRGIRDAQFEAERGGQITGNIRHDFDKGSILLFGRYLDDRGQWLLPIPVVQDGDKLREYPGFDAGTGTLVGRDTRIGVRNDGSRVDLADGRSAKIYNLGGNFDYELGSGITVRDRGSWMEGDADTIGLVPGGAAPVTAAAYAAGRGGTIGSLTFATGGAAASPNQAVVEAGLWSVEKHIQAFVNDFALEWKTGSNTLTGGVYYTRYKSRDRWNLGNSMLLTAEPNARRLNLTLADGRIVARDGFSGGSTFKVNARYTGEDVAGYAVDELQITDQLRIDGGIRWQHHSVDGTLENLAATVPAAGTDGNPLTLYDNGDAQLNGTFRTIRYRGDAWSWTGGVNYDLTRQIGAFVRYSRGNSFPFFDNLRDGIDVAPQVDSYEGGVKVSTGIANLYATLFHNTFDGLATTVITSGAPIASIGGAKATGVEFEGQLRPFGGFTLSGSATYLDASYRDFFTDGGRTDLTGNRVQRQPKWQWRVTPAYDLELGGDAKAGVYATIGYIGDRFSDVQNAQVLPSFYKLDAGITLDLNRQVQFQVIGDNLSDEIGLTEGNPRTLGSQGSGTILARPIVGRSIRFAAAFKF</sequence>
<evidence type="ECO:0000256" key="13">
    <source>
        <dbReference type="RuleBase" id="RU003357"/>
    </source>
</evidence>
<dbReference type="Pfam" id="PF00593">
    <property type="entry name" value="TonB_dep_Rec_b-barrel"/>
    <property type="match status" value="1"/>
</dbReference>
<dbReference type="GO" id="GO:0015344">
    <property type="term" value="F:siderophore uptake transmembrane transporter activity"/>
    <property type="evidence" value="ECO:0007669"/>
    <property type="project" value="TreeGrafter"/>
</dbReference>
<name>A0A2T4YNP0_9SPHN</name>
<keyword evidence="11 12" id="KW-0998">Cell outer membrane</keyword>
<evidence type="ECO:0000256" key="5">
    <source>
        <dbReference type="ARBA" id="ARBA00022692"/>
    </source>
</evidence>
<keyword evidence="2 12" id="KW-0813">Transport</keyword>
<dbReference type="InterPro" id="IPR000531">
    <property type="entry name" value="Beta-barrel_TonB"/>
</dbReference>
<evidence type="ECO:0000256" key="2">
    <source>
        <dbReference type="ARBA" id="ARBA00022448"/>
    </source>
</evidence>
<dbReference type="PANTHER" id="PTHR32552:SF89">
    <property type="entry name" value="CATECHOLATE SIDEROPHORE RECEPTOR FIU"/>
    <property type="match status" value="1"/>
</dbReference>
<keyword evidence="5 12" id="KW-0812">Transmembrane</keyword>
<dbReference type="GO" id="GO:0009279">
    <property type="term" value="C:cell outer membrane"/>
    <property type="evidence" value="ECO:0007669"/>
    <property type="project" value="UniProtKB-SubCell"/>
</dbReference>
<keyword evidence="10 12" id="KW-0472">Membrane</keyword>
<dbReference type="AlphaFoldDB" id="A0A2T4YNP0"/>
<dbReference type="Gene3D" id="2.40.170.20">
    <property type="entry name" value="TonB-dependent receptor, beta-barrel domain"/>
    <property type="match status" value="1"/>
</dbReference>
<keyword evidence="7" id="KW-0408">Iron</keyword>
<evidence type="ECO:0000256" key="1">
    <source>
        <dbReference type="ARBA" id="ARBA00004571"/>
    </source>
</evidence>
<dbReference type="RefSeq" id="WP_244180785.1">
    <property type="nucleotide sequence ID" value="NZ_PZZN01000003.1"/>
</dbReference>
<keyword evidence="16" id="KW-1185">Reference proteome</keyword>
<keyword evidence="8" id="KW-0406">Ion transport</keyword>
<comment type="subcellular location">
    <subcellularLocation>
        <location evidence="1 12">Cell outer membrane</location>
        <topology evidence="1 12">Multi-pass membrane protein</topology>
    </subcellularLocation>
</comment>
<reference evidence="15 16" key="1">
    <citation type="submission" date="2018-04" db="EMBL/GenBank/DDBJ databases">
        <title>Genomic Encyclopedia of Type Strains, Phase III (KMG-III): the genomes of soil and plant-associated and newly described type strains.</title>
        <authorList>
            <person name="Whitman W."/>
        </authorList>
    </citation>
    <scope>NUCLEOTIDE SEQUENCE [LARGE SCALE GENOMIC DNA]</scope>
    <source>
        <strain evidence="15 16">NW12</strain>
    </source>
</reference>
<evidence type="ECO:0000313" key="15">
    <source>
        <dbReference type="EMBL" id="PTM45032.1"/>
    </source>
</evidence>